<accession>A0AAC9UI47</accession>
<organism evidence="1 2">
    <name type="scientific">Pseudoalteromonas nigrifaciens</name>
    <dbReference type="NCBI Taxonomy" id="28109"/>
    <lineage>
        <taxon>Bacteria</taxon>
        <taxon>Pseudomonadati</taxon>
        <taxon>Pseudomonadota</taxon>
        <taxon>Gammaproteobacteria</taxon>
        <taxon>Alteromonadales</taxon>
        <taxon>Pseudoalteromonadaceae</taxon>
        <taxon>Pseudoalteromonas</taxon>
    </lineage>
</organism>
<dbReference type="EMBL" id="CP011036">
    <property type="protein sequence ID" value="ASM54068.1"/>
    <property type="molecule type" value="Genomic_DNA"/>
</dbReference>
<proteinExistence type="predicted"/>
<dbReference type="AlphaFoldDB" id="A0AAC9UI47"/>
<protein>
    <submittedName>
        <fullName evidence="1">Uncharacterized protein</fullName>
    </submittedName>
</protein>
<gene>
    <name evidence="1" type="ORF">PNIG_a1999</name>
</gene>
<dbReference type="KEGG" id="png:PNIG_a1999"/>
<evidence type="ECO:0000313" key="2">
    <source>
        <dbReference type="Proteomes" id="UP000198329"/>
    </source>
</evidence>
<evidence type="ECO:0000313" key="1">
    <source>
        <dbReference type="EMBL" id="ASM54068.1"/>
    </source>
</evidence>
<keyword evidence="2" id="KW-1185">Reference proteome</keyword>
<dbReference type="Proteomes" id="UP000198329">
    <property type="component" value="Chromosome I"/>
</dbReference>
<sequence>MHYRSHLRFYNFYSCGHNLHLAVIEKICCEQLESVNLISISAIT</sequence>
<reference evidence="1 2" key="1">
    <citation type="submission" date="2015-03" db="EMBL/GenBank/DDBJ databases">
        <authorList>
            <person name="Xie B.-B."/>
            <person name="Rong J.-C."/>
            <person name="Qin Q.-L."/>
            <person name="Zhang Y.-Z."/>
        </authorList>
    </citation>
    <scope>NUCLEOTIDE SEQUENCE [LARGE SCALE GENOMIC DNA]</scope>
    <source>
        <strain evidence="1 2">KMM 661</strain>
    </source>
</reference>
<name>A0AAC9UI47_9GAMM</name>